<evidence type="ECO:0000256" key="12">
    <source>
        <dbReference type="ARBA" id="ARBA00063003"/>
    </source>
</evidence>
<dbReference type="CDD" id="cd20554">
    <property type="entry name" value="CYCLIN_TFIIIB90_rpt2"/>
    <property type="match status" value="1"/>
</dbReference>
<keyword evidence="4" id="KW-0479">Metal-binding</keyword>
<evidence type="ECO:0000256" key="1">
    <source>
        <dbReference type="ARBA" id="ARBA00004123"/>
    </source>
</evidence>
<dbReference type="InterPro" id="IPR000812">
    <property type="entry name" value="TFIIB"/>
</dbReference>
<keyword evidence="8" id="KW-0010">Activator</keyword>
<dbReference type="Proteomes" id="UP000694543">
    <property type="component" value="Unplaced"/>
</dbReference>
<dbReference type="Ensembl" id="ENSCPIT00010005051.1">
    <property type="protein sequence ID" value="ENSCPIP00010004298.1"/>
    <property type="gene ID" value="ENSCPIG00010003312.1"/>
</dbReference>
<evidence type="ECO:0000256" key="10">
    <source>
        <dbReference type="ARBA" id="ARBA00023242"/>
    </source>
</evidence>
<accession>A0A8C3L2R0</accession>
<evidence type="ECO:0000256" key="13">
    <source>
        <dbReference type="ARBA" id="ARBA00072559"/>
    </source>
</evidence>
<feature type="domain" description="Cyclin-like" evidence="17">
    <location>
        <begin position="50"/>
        <end position="130"/>
    </location>
</feature>
<dbReference type="FunFam" id="1.20.5.650:FF:000001">
    <property type="entry name" value="transcription factor IIIB 90 kDa subunit isoform X2"/>
    <property type="match status" value="1"/>
</dbReference>
<dbReference type="AlphaFoldDB" id="A0A8C3L2R0"/>
<dbReference type="InterPro" id="IPR036915">
    <property type="entry name" value="Cyclin-like_sf"/>
</dbReference>
<dbReference type="GO" id="GO:0005634">
    <property type="term" value="C:nucleus"/>
    <property type="evidence" value="ECO:0007669"/>
    <property type="project" value="UniProtKB-SubCell"/>
</dbReference>
<dbReference type="Pfam" id="PF00382">
    <property type="entry name" value="TFIIB"/>
    <property type="match status" value="2"/>
</dbReference>
<evidence type="ECO:0000256" key="9">
    <source>
        <dbReference type="ARBA" id="ARBA00023163"/>
    </source>
</evidence>
<feature type="compositionally biased region" description="Basic and acidic residues" evidence="15">
    <location>
        <begin position="350"/>
        <end position="359"/>
    </location>
</feature>
<evidence type="ECO:0000256" key="8">
    <source>
        <dbReference type="ARBA" id="ARBA00023159"/>
    </source>
</evidence>
<dbReference type="Pfam" id="PF07741">
    <property type="entry name" value="BRF1"/>
    <property type="match status" value="1"/>
</dbReference>
<keyword evidence="3" id="KW-0597">Phosphoprotein</keyword>
<feature type="domain" description="Cyclin-like" evidence="17">
    <location>
        <begin position="143"/>
        <end position="227"/>
    </location>
</feature>
<feature type="region of interest" description="Disordered" evidence="15">
    <location>
        <begin position="350"/>
        <end position="373"/>
    </location>
</feature>
<evidence type="ECO:0000256" key="2">
    <source>
        <dbReference type="ARBA" id="ARBA00010857"/>
    </source>
</evidence>
<organism evidence="18 19">
    <name type="scientific">Chrysolophus pictus</name>
    <name type="common">Golden pheasant</name>
    <name type="synonym">Phasianus pictus</name>
    <dbReference type="NCBI Taxonomy" id="9089"/>
    <lineage>
        <taxon>Eukaryota</taxon>
        <taxon>Metazoa</taxon>
        <taxon>Chordata</taxon>
        <taxon>Craniata</taxon>
        <taxon>Vertebrata</taxon>
        <taxon>Euteleostomi</taxon>
        <taxon>Archelosauria</taxon>
        <taxon>Archosauria</taxon>
        <taxon>Dinosauria</taxon>
        <taxon>Saurischia</taxon>
        <taxon>Theropoda</taxon>
        <taxon>Coelurosauria</taxon>
        <taxon>Aves</taxon>
        <taxon>Neognathae</taxon>
        <taxon>Galloanserae</taxon>
        <taxon>Galliformes</taxon>
        <taxon>Phasianidae</taxon>
        <taxon>Phasianinae</taxon>
        <taxon>Chrysolophus</taxon>
    </lineage>
</organism>
<dbReference type="PRINTS" id="PR00685">
    <property type="entry name" value="TIFACTORIIB"/>
</dbReference>
<dbReference type="CDD" id="cd20553">
    <property type="entry name" value="CYCLIN_TFIIIB90_rpt1"/>
    <property type="match status" value="1"/>
</dbReference>
<feature type="region of interest" description="Disordered" evidence="15">
    <location>
        <begin position="393"/>
        <end position="412"/>
    </location>
</feature>
<reference evidence="18" key="2">
    <citation type="submission" date="2025-09" db="UniProtKB">
        <authorList>
            <consortium name="Ensembl"/>
        </authorList>
    </citation>
    <scope>IDENTIFICATION</scope>
</reference>
<dbReference type="Gene3D" id="1.10.472.10">
    <property type="entry name" value="Cyclin-like"/>
    <property type="match status" value="2"/>
</dbReference>
<dbReference type="SMART" id="SM00385">
    <property type="entry name" value="CYCLIN"/>
    <property type="match status" value="2"/>
</dbReference>
<keyword evidence="19" id="KW-1185">Reference proteome</keyword>
<dbReference type="FunFam" id="1.10.472.10:FF:000002">
    <property type="entry name" value="Transcription factor IIIB 90 kDa subunit"/>
    <property type="match status" value="1"/>
</dbReference>
<keyword evidence="6" id="KW-0862">Zinc</keyword>
<evidence type="ECO:0000256" key="7">
    <source>
        <dbReference type="ARBA" id="ARBA00023015"/>
    </source>
</evidence>
<sequence length="582" mass="65312">GLHSILIIAFDMFLVFSSSIGAGKTPTLGGGFHANLGKESRAQTLQNGKRQIHHLGNQLQLNQHCLDTAFNFFKMAVSKHLTRGRKMTHVIAACLYLVCRTEGTPRILSQLCNMKVNVYVLGKTFLLLARELCINAPAIDPCLYIPRFAHMLEFGDKNHEVSMTALRLLQRMKRDWMHTGRRPSGLCGAALLVAARMHDFRRTVKEVIRVVKVCESTLRKRLTEFEYTPTSQLTIDEFMRIDLEEECDPPSFTAGQKKLKIQQLEKALSKKLEDFEGEISSYQDEIEIELENSRPKAKGVFANLSKSDSIEDNTLSIFGEEEAEDEELEAAANHLNKDFCNELLEKDRLKPGEDGECKNGNEASVRPPALESLLGPLPTAASLGITESIKECISSKDREPGENTGDGELDLSGIDDSEIDRYILNETEAQIKAELWMKENADYLKEQKEKEARIAKEKELGIYKEHKPKKAAKKREPIQASTAGEAIEKMLEQKKISSKINYNVLRDLNSKGSNTPKKEDDSTDDSTNTKKLSRRKSIASRNIASPVNSVGKRYCNCSFLSLSVRLSMYLSEPDNVGTETFV</sequence>
<feature type="signal peptide" evidence="16">
    <location>
        <begin position="1"/>
        <end position="17"/>
    </location>
</feature>
<dbReference type="GO" id="GO:0097550">
    <property type="term" value="C:transcription preinitiation complex"/>
    <property type="evidence" value="ECO:0007669"/>
    <property type="project" value="TreeGrafter"/>
</dbReference>
<comment type="similarity">
    <text evidence="2">Belongs to the TFIIB family.</text>
</comment>
<dbReference type="InterPro" id="IPR013763">
    <property type="entry name" value="Cyclin-like_dom"/>
</dbReference>
<dbReference type="PANTHER" id="PTHR11618:SF4">
    <property type="entry name" value="TRANSCRIPTION FACTOR IIIB 90 KDA SUBUNIT"/>
    <property type="match status" value="1"/>
</dbReference>
<feature type="coiled-coil region" evidence="14">
    <location>
        <begin position="265"/>
        <end position="292"/>
    </location>
</feature>
<dbReference type="SUPFAM" id="SSF47954">
    <property type="entry name" value="Cyclin-like"/>
    <property type="match status" value="2"/>
</dbReference>
<comment type="subcellular location">
    <subcellularLocation>
        <location evidence="1">Nucleus</location>
    </subcellularLocation>
</comment>
<comment type="subunit">
    <text evidence="12">TFIIIB comprises at least the TATA-binding protein (TBP) and the B-related factor 1 (BRF1/TFIIIB90). Interacts with BDP1. Interacts with MAF1.</text>
</comment>
<protein>
    <recommendedName>
        <fullName evidence="13">Transcription factor IIIB 90 kDa subunit</fullName>
    </recommendedName>
    <alternativeName>
        <fullName evidence="11">B-related factor 1</fullName>
    </alternativeName>
</protein>
<proteinExistence type="inferred from homology"/>
<evidence type="ECO:0000313" key="19">
    <source>
        <dbReference type="Proteomes" id="UP000694543"/>
    </source>
</evidence>
<evidence type="ECO:0000256" key="5">
    <source>
        <dbReference type="ARBA" id="ARBA00022771"/>
    </source>
</evidence>
<evidence type="ECO:0000259" key="17">
    <source>
        <dbReference type="SMART" id="SM00385"/>
    </source>
</evidence>
<dbReference type="InterPro" id="IPR011665">
    <property type="entry name" value="BRF1_TBP-bd_dom"/>
</dbReference>
<dbReference type="GO" id="GO:0000126">
    <property type="term" value="C:transcription factor TFIIIB complex"/>
    <property type="evidence" value="ECO:0007669"/>
    <property type="project" value="TreeGrafter"/>
</dbReference>
<dbReference type="Gene3D" id="1.20.5.650">
    <property type="entry name" value="Single helix bin"/>
    <property type="match status" value="1"/>
</dbReference>
<evidence type="ECO:0000256" key="16">
    <source>
        <dbReference type="SAM" id="SignalP"/>
    </source>
</evidence>
<evidence type="ECO:0000256" key="6">
    <source>
        <dbReference type="ARBA" id="ARBA00022833"/>
    </source>
</evidence>
<evidence type="ECO:0000256" key="11">
    <source>
        <dbReference type="ARBA" id="ARBA00031009"/>
    </source>
</evidence>
<evidence type="ECO:0000256" key="15">
    <source>
        <dbReference type="SAM" id="MobiDB-lite"/>
    </source>
</evidence>
<keyword evidence="14" id="KW-0175">Coiled coil</keyword>
<name>A0A8C3L2R0_CHRPC</name>
<reference evidence="18" key="1">
    <citation type="submission" date="2025-08" db="UniProtKB">
        <authorList>
            <consortium name="Ensembl"/>
        </authorList>
    </citation>
    <scope>IDENTIFICATION</scope>
</reference>
<keyword evidence="5" id="KW-0863">Zinc-finger</keyword>
<feature type="chain" id="PRO_5034860194" description="Transcription factor IIIB 90 kDa subunit" evidence="16">
    <location>
        <begin position="18"/>
        <end position="582"/>
    </location>
</feature>
<dbReference type="GO" id="GO:0017025">
    <property type="term" value="F:TBP-class protein binding"/>
    <property type="evidence" value="ECO:0007669"/>
    <property type="project" value="InterPro"/>
</dbReference>
<keyword evidence="10" id="KW-0539">Nucleus</keyword>
<evidence type="ECO:0000256" key="14">
    <source>
        <dbReference type="SAM" id="Coils"/>
    </source>
</evidence>
<evidence type="ECO:0000313" key="18">
    <source>
        <dbReference type="Ensembl" id="ENSCPIP00010004298.1"/>
    </source>
</evidence>
<dbReference type="InterPro" id="IPR013150">
    <property type="entry name" value="TFIIB_cyclin"/>
</dbReference>
<evidence type="ECO:0000256" key="3">
    <source>
        <dbReference type="ARBA" id="ARBA00022553"/>
    </source>
</evidence>
<dbReference type="PANTHER" id="PTHR11618">
    <property type="entry name" value="TRANSCRIPTION INITIATION FACTOR IIB-RELATED"/>
    <property type="match status" value="1"/>
</dbReference>
<dbReference type="GO" id="GO:0070897">
    <property type="term" value="P:transcription preinitiation complex assembly"/>
    <property type="evidence" value="ECO:0007669"/>
    <property type="project" value="InterPro"/>
</dbReference>
<feature type="region of interest" description="Disordered" evidence="15">
    <location>
        <begin position="507"/>
        <end position="540"/>
    </location>
</feature>
<dbReference type="GO" id="GO:0000995">
    <property type="term" value="F:RNA polymerase III general transcription initiation factor activity"/>
    <property type="evidence" value="ECO:0007669"/>
    <property type="project" value="TreeGrafter"/>
</dbReference>
<dbReference type="FunFam" id="1.10.472.10:FF:000007">
    <property type="entry name" value="Transcription factor IIIB 90 kDa subunit"/>
    <property type="match status" value="1"/>
</dbReference>
<keyword evidence="7" id="KW-0805">Transcription regulation</keyword>
<dbReference type="GO" id="GO:0001006">
    <property type="term" value="F:RNA polymerase III type 3 promoter sequence-specific DNA binding"/>
    <property type="evidence" value="ECO:0007669"/>
    <property type="project" value="TreeGrafter"/>
</dbReference>
<keyword evidence="16" id="KW-0732">Signal</keyword>
<dbReference type="GO" id="GO:0008270">
    <property type="term" value="F:zinc ion binding"/>
    <property type="evidence" value="ECO:0007669"/>
    <property type="project" value="UniProtKB-KW"/>
</dbReference>
<keyword evidence="9" id="KW-0804">Transcription</keyword>
<evidence type="ECO:0000256" key="4">
    <source>
        <dbReference type="ARBA" id="ARBA00022723"/>
    </source>
</evidence>